<organism evidence="5">
    <name type="scientific">uncultured Caudovirales phage</name>
    <dbReference type="NCBI Taxonomy" id="2100421"/>
    <lineage>
        <taxon>Viruses</taxon>
        <taxon>Duplodnaviria</taxon>
        <taxon>Heunggongvirae</taxon>
        <taxon>Uroviricota</taxon>
        <taxon>Caudoviricetes</taxon>
        <taxon>Peduoviridae</taxon>
        <taxon>Maltschvirus</taxon>
        <taxon>Maltschvirus maltsch</taxon>
    </lineage>
</organism>
<evidence type="ECO:0000256" key="2">
    <source>
        <dbReference type="SAM" id="MobiDB-lite"/>
    </source>
</evidence>
<proteinExistence type="predicted"/>
<sequence length="1128" mass="121596">MDFFKTAWSWFTGSSMGPTLARLALLGYASRLLTKSLEQENEKPDKGVRLQLNPSTENFIPVVYGEAYLGGNIIDAQISADYKKMTYALVISEVTGTLLSSNAASAYTFEGVYFNGNSVVFKADGITVDYTLDPDGNQDISARDLIKVYFYKGQTGIKPYGISGTPPASYTVMPGWTLTTHPMTNLVYAIVEVTYNAKQNINGLPDCQWHIKNSMKKPGDVFYDYATSTRYGAGIAAGDIDSTSLSALTTFCNTGFSYTDTSNATVSSAIETNGVLDPSQNLLSNMSAIIDNTGNWLTYDVYTGKWTVILNKAGTSVVTLTDSNIIGEISISGTSLTQLDNQTKVQYQNTNIKDKTDFVKIAVPSGELHPNEPEKTREITLPFVNKQVVAAKIGLQQLKQARVDKIITFKTDFSYLQIKAGDIVGITSDVYGFTAKLFRVITAQETENSEGDLVIEFKALEYESTVYDYNITEYAVETNNGILGIGSIGKPNTPTITKQEIANIPSIVIVAEVPSGVVSEIEFWLTYDVSVGNDNARTYNIVGRYSNPDGSLLTEDDIIEQTCSGLANGNFIVKCRGINAFKSGPFSDPTGIINYVPNVTADSVDINAQLRNAGTALGILTVGQLLFKLDSLLGGDVTKSIMDGVLDVLFPDRVGNDTSVTDLLLSDTAYTSQFAGTINNLNNISIDELLDVDTTSTAPATGDSLVWDGSTWAPSSSVADSGGIKAWARFNIVDSSSVELSGSFGIDPGVEMVTGTTDIKITFATEQTGDGYVVVATRGSSSDTISGAKTINVYDQTTKSFKLKLESGVADDVVHMVVIGAGTAACLLTQTAKFPGDRADKENPMLNTTADRVEIENTISDENDNAISITYNTGTIYKLNKGSGNVKLYKSNGTLSQTLAASGVVIEGSKVILPFANRDYGTDYYILMDKGVVQGVDEDGITCYSPAITTPFKWNFHTVDKADATPARKTSDVKNGTSKTKPAPVSKRVPEKCVSLQYVGFETQSTVADSNNQKVDVESWIKIKFNNDIKFGSSGTITVRKSGIVDSTHQAINIAHTFAGNRTSELVWIDSSNKNTLVLNVTKDFDPGATYYVLITANCVYDSCGINGNKVISDTQLIRFRVDPGPAT</sequence>
<dbReference type="InterPro" id="IPR032876">
    <property type="entry name" value="J_dom"/>
</dbReference>
<dbReference type="PROSITE" id="PS00018">
    <property type="entry name" value="EF_HAND_1"/>
    <property type="match status" value="1"/>
</dbReference>
<feature type="domain" description="SbsA Ig-like" evidence="3">
    <location>
        <begin position="1004"/>
        <end position="1112"/>
    </location>
</feature>
<dbReference type="Pfam" id="PF13550">
    <property type="entry name" value="Phage-tail_3"/>
    <property type="match status" value="1"/>
</dbReference>
<evidence type="ECO:0000256" key="1">
    <source>
        <dbReference type="ARBA" id="ARBA00022729"/>
    </source>
</evidence>
<dbReference type="InterPro" id="IPR032812">
    <property type="entry name" value="SbsA_Ig"/>
</dbReference>
<evidence type="ECO:0000259" key="3">
    <source>
        <dbReference type="Pfam" id="PF13205"/>
    </source>
</evidence>
<gene>
    <name evidence="5" type="ORF">UFOVP758_20</name>
</gene>
<dbReference type="InterPro" id="IPR018247">
    <property type="entry name" value="EF_Hand_1_Ca_BS"/>
</dbReference>
<accession>A0A6J7XA57</accession>
<keyword evidence="1" id="KW-0732">Signal</keyword>
<name>A0A6J7XA57_9CAUD</name>
<evidence type="ECO:0000259" key="4">
    <source>
        <dbReference type="Pfam" id="PF13550"/>
    </source>
</evidence>
<reference evidence="5" key="1">
    <citation type="submission" date="2020-05" db="EMBL/GenBank/DDBJ databases">
        <authorList>
            <person name="Chiriac C."/>
            <person name="Salcher M."/>
            <person name="Ghai R."/>
            <person name="Kavagutti S V."/>
        </authorList>
    </citation>
    <scope>NUCLEOTIDE SEQUENCE</scope>
</reference>
<feature type="region of interest" description="Disordered" evidence="2">
    <location>
        <begin position="965"/>
        <end position="986"/>
    </location>
</feature>
<protein>
    <submittedName>
        <fullName evidence="5">Tip attachment protein J</fullName>
    </submittedName>
</protein>
<dbReference type="EMBL" id="LR798353">
    <property type="protein sequence ID" value="CAB5225792.1"/>
    <property type="molecule type" value="Genomic_DNA"/>
</dbReference>
<feature type="domain" description="Tip attachment protein J" evidence="4">
    <location>
        <begin position="310"/>
        <end position="438"/>
    </location>
</feature>
<evidence type="ECO:0000313" key="5">
    <source>
        <dbReference type="EMBL" id="CAB5225792.1"/>
    </source>
</evidence>
<dbReference type="Pfam" id="PF13205">
    <property type="entry name" value="Big_5"/>
    <property type="match status" value="1"/>
</dbReference>